<feature type="domain" description="Pyruvate kinase C-terminal" evidence="1">
    <location>
        <begin position="12"/>
        <end position="156"/>
    </location>
</feature>
<gene>
    <name evidence="2" type="ORF">KQI86_00945</name>
</gene>
<name>A0ABS6ECW8_9CLOT</name>
<comment type="caution">
    <text evidence="2">The sequence shown here is derived from an EMBL/GenBank/DDBJ whole genome shotgun (WGS) entry which is preliminary data.</text>
</comment>
<organism evidence="2 3">
    <name type="scientific">Clostridium mobile</name>
    <dbReference type="NCBI Taxonomy" id="2841512"/>
    <lineage>
        <taxon>Bacteria</taxon>
        <taxon>Bacillati</taxon>
        <taxon>Bacillota</taxon>
        <taxon>Clostridia</taxon>
        <taxon>Eubacteriales</taxon>
        <taxon>Clostridiaceae</taxon>
        <taxon>Clostridium</taxon>
    </lineage>
</organism>
<dbReference type="PIRSF" id="PIRSF016138">
    <property type="entry name" value="UCP016138"/>
    <property type="match status" value="1"/>
</dbReference>
<dbReference type="InterPro" id="IPR015074">
    <property type="entry name" value="DUF1867"/>
</dbReference>
<dbReference type="EMBL" id="JAHLQF010000001">
    <property type="protein sequence ID" value="MBU5482870.1"/>
    <property type="molecule type" value="Genomic_DNA"/>
</dbReference>
<proteinExistence type="predicted"/>
<reference evidence="2 3" key="1">
    <citation type="submission" date="2021-06" db="EMBL/GenBank/DDBJ databases">
        <authorList>
            <person name="Sun Q."/>
            <person name="Li D."/>
        </authorList>
    </citation>
    <scope>NUCLEOTIDE SEQUENCE [LARGE SCALE GENOMIC DNA]</scope>
    <source>
        <strain evidence="2 3">MSJ-11</strain>
    </source>
</reference>
<dbReference type="Pfam" id="PF02887">
    <property type="entry name" value="PK_C"/>
    <property type="match status" value="1"/>
</dbReference>
<keyword evidence="3" id="KW-1185">Reference proteome</keyword>
<evidence type="ECO:0000259" key="1">
    <source>
        <dbReference type="Pfam" id="PF02887"/>
    </source>
</evidence>
<dbReference type="RefSeq" id="WP_216437284.1">
    <property type="nucleotide sequence ID" value="NZ_JAHLQF010000001.1"/>
</dbReference>
<accession>A0ABS6ECW8</accession>
<dbReference type="Proteomes" id="UP000726170">
    <property type="component" value="Unassembled WGS sequence"/>
</dbReference>
<protein>
    <recommendedName>
        <fullName evidence="1">Pyruvate kinase C-terminal domain-containing protein</fullName>
    </recommendedName>
</protein>
<evidence type="ECO:0000313" key="2">
    <source>
        <dbReference type="EMBL" id="MBU5482870.1"/>
    </source>
</evidence>
<evidence type="ECO:0000313" key="3">
    <source>
        <dbReference type="Proteomes" id="UP000726170"/>
    </source>
</evidence>
<sequence length="179" mass="19373">MYFKNSGEENTEKTVELALSVAKERGINHIVIPACEGDTALLFKNCGLNVIVVTHVNGFTTPGIQDMKEERKKELEGYGFKLYTSTHVLSGAERALSKKFGGISPIEIIAHTLRMFGQGVKVAVEVTTMALDGGLIPYGEDIIALGGTERGVDTAIIIRPSHSSSILETKIKEIICKPV</sequence>
<dbReference type="InterPro" id="IPR015795">
    <property type="entry name" value="Pyrv_Knase_C"/>
</dbReference>